<evidence type="ECO:0000313" key="3">
    <source>
        <dbReference type="Proteomes" id="UP000253083"/>
    </source>
</evidence>
<evidence type="ECO:0000313" key="2">
    <source>
        <dbReference type="EMBL" id="RBP51495.1"/>
    </source>
</evidence>
<dbReference type="AlphaFoldDB" id="A0A395JM46"/>
<dbReference type="Proteomes" id="UP000253083">
    <property type="component" value="Unassembled WGS sequence"/>
</dbReference>
<protein>
    <recommendedName>
        <fullName evidence="4">SnoaL-like protein</fullName>
    </recommendedName>
</protein>
<evidence type="ECO:0000256" key="1">
    <source>
        <dbReference type="SAM" id="SignalP"/>
    </source>
</evidence>
<dbReference type="EMBL" id="QNRT01000002">
    <property type="protein sequence ID" value="RBP51495.1"/>
    <property type="molecule type" value="Genomic_DNA"/>
</dbReference>
<keyword evidence="3" id="KW-1185">Reference proteome</keyword>
<name>A0A395JM46_9GAMM</name>
<feature type="signal peptide" evidence="1">
    <location>
        <begin position="1"/>
        <end position="25"/>
    </location>
</feature>
<keyword evidence="1" id="KW-0732">Signal</keyword>
<evidence type="ECO:0008006" key="4">
    <source>
        <dbReference type="Google" id="ProtNLM"/>
    </source>
</evidence>
<sequence>MKLILLLPAVLICAACSTVSSPRNSAIDNQIQELASRYFEALNSQDFEAAALMVDPSDLQAFRDKLLITKDVSTPIREEFIYSYFGPDASDKSVEALTDAQYYGKMSKSIYATSQGTRTYTNKFKGPRIIGSVKEHNNAHVVIEYSTRTVDGTMSTLVEVVTLRNKDNTWFVAQHHEMTALADRIASMFNQ</sequence>
<gene>
    <name evidence="2" type="ORF">DFR28_102925</name>
</gene>
<accession>A0A395JM46</accession>
<reference evidence="2 3" key="1">
    <citation type="submission" date="2018-06" db="EMBL/GenBank/DDBJ databases">
        <title>Genomic Encyclopedia of Type Strains, Phase IV (KMG-IV): sequencing the most valuable type-strain genomes for metagenomic binning, comparative biology and taxonomic classification.</title>
        <authorList>
            <person name="Goeker M."/>
        </authorList>
    </citation>
    <scope>NUCLEOTIDE SEQUENCE [LARGE SCALE GENOMIC DNA]</scope>
    <source>
        <strain evidence="2 3">DSM 24032</strain>
    </source>
</reference>
<proteinExistence type="predicted"/>
<feature type="chain" id="PRO_5017283833" description="SnoaL-like protein" evidence="1">
    <location>
        <begin position="26"/>
        <end position="191"/>
    </location>
</feature>
<comment type="caution">
    <text evidence="2">The sequence shown here is derived from an EMBL/GenBank/DDBJ whole genome shotgun (WGS) entry which is preliminary data.</text>
</comment>
<dbReference type="RefSeq" id="WP_147250999.1">
    <property type="nucleotide sequence ID" value="NZ_QNRT01000002.1"/>
</dbReference>
<organism evidence="2 3">
    <name type="scientific">Arenicella xantha</name>
    <dbReference type="NCBI Taxonomy" id="644221"/>
    <lineage>
        <taxon>Bacteria</taxon>
        <taxon>Pseudomonadati</taxon>
        <taxon>Pseudomonadota</taxon>
        <taxon>Gammaproteobacteria</taxon>
        <taxon>Arenicellales</taxon>
        <taxon>Arenicellaceae</taxon>
        <taxon>Arenicella</taxon>
    </lineage>
</organism>
<dbReference type="InParanoid" id="A0A395JM46"/>